<keyword evidence="3" id="KW-1185">Reference proteome</keyword>
<evidence type="ECO:0000313" key="4">
    <source>
        <dbReference type="WBParaSite" id="PSAMB.scaffold770size41600.g8574.t1"/>
    </source>
</evidence>
<evidence type="ECO:0000256" key="1">
    <source>
        <dbReference type="SAM" id="MobiDB-lite"/>
    </source>
</evidence>
<dbReference type="InterPro" id="IPR022617">
    <property type="entry name" value="Rad60/SUMO-like_dom"/>
</dbReference>
<dbReference type="PANTHER" id="PTHR10562">
    <property type="entry name" value="SMALL UBIQUITIN-RELATED MODIFIER"/>
    <property type="match status" value="1"/>
</dbReference>
<dbReference type="AlphaFoldDB" id="A0A914XET5"/>
<evidence type="ECO:0000259" key="2">
    <source>
        <dbReference type="Pfam" id="PF11976"/>
    </source>
</evidence>
<dbReference type="Proteomes" id="UP000887566">
    <property type="component" value="Unplaced"/>
</dbReference>
<feature type="region of interest" description="Disordered" evidence="1">
    <location>
        <begin position="84"/>
        <end position="108"/>
    </location>
</feature>
<name>A0A914XET5_9BILA</name>
<reference evidence="4" key="1">
    <citation type="submission" date="2022-11" db="UniProtKB">
        <authorList>
            <consortium name="WormBaseParasite"/>
        </authorList>
    </citation>
    <scope>IDENTIFICATION</scope>
</reference>
<proteinExistence type="predicted"/>
<dbReference type="InterPro" id="IPR029071">
    <property type="entry name" value="Ubiquitin-like_domsf"/>
</dbReference>
<dbReference type="Gene3D" id="3.10.20.90">
    <property type="entry name" value="Phosphatidylinositol 3-kinase Catalytic Subunit, Chain A, domain 1"/>
    <property type="match status" value="1"/>
</dbReference>
<sequence>MLKESKERVLPLLELDDSNEHVKEAGMEKIKSITIAVKDQESVLVEYCINVNMKMSQLLSKHAEKTGVDVRTIAFLLDHRTVQPEDTPDSLEMKEGDIISAHRLSQSE</sequence>
<accession>A0A914XET5</accession>
<dbReference type="Pfam" id="PF11976">
    <property type="entry name" value="Rad60-SLD"/>
    <property type="match status" value="1"/>
</dbReference>
<dbReference type="WBParaSite" id="PSAMB.scaffold770size41600.g8574.t1">
    <property type="protein sequence ID" value="PSAMB.scaffold770size41600.g8574.t1"/>
    <property type="gene ID" value="PSAMB.scaffold770size41600.g8574"/>
</dbReference>
<dbReference type="CDD" id="cd01763">
    <property type="entry name" value="Ubl_SUMO_like"/>
    <property type="match status" value="1"/>
</dbReference>
<protein>
    <submittedName>
        <fullName evidence="4">Rad60/SUMO-like domain-containing protein</fullName>
    </submittedName>
</protein>
<feature type="domain" description="Rad60/SUMO-like" evidence="2">
    <location>
        <begin position="33"/>
        <end position="100"/>
    </location>
</feature>
<organism evidence="3 4">
    <name type="scientific">Plectus sambesii</name>
    <dbReference type="NCBI Taxonomy" id="2011161"/>
    <lineage>
        <taxon>Eukaryota</taxon>
        <taxon>Metazoa</taxon>
        <taxon>Ecdysozoa</taxon>
        <taxon>Nematoda</taxon>
        <taxon>Chromadorea</taxon>
        <taxon>Plectida</taxon>
        <taxon>Plectina</taxon>
        <taxon>Plectoidea</taxon>
        <taxon>Plectidae</taxon>
        <taxon>Plectus</taxon>
    </lineage>
</organism>
<evidence type="ECO:0000313" key="3">
    <source>
        <dbReference type="Proteomes" id="UP000887566"/>
    </source>
</evidence>
<dbReference type="SUPFAM" id="SSF54236">
    <property type="entry name" value="Ubiquitin-like"/>
    <property type="match status" value="1"/>
</dbReference>